<accession>A0ABY7D7P3</accession>
<proteinExistence type="predicted"/>
<sequence>MHAFTYAPLHTTHTFCRGEHICPTGKTGLFCCEAITDVENTSASENNMPSLAGAFNCHHRRERRAVSLSSTSRKFNGMAFEKKCLERRNAPLVVESCSQSNKCPLQLHLLVKKALIHSQEEVSLGGGRPK</sequence>
<dbReference type="EMBL" id="CP111012">
    <property type="protein sequence ID" value="WAQ93689.1"/>
    <property type="molecule type" value="Genomic_DNA"/>
</dbReference>
<evidence type="ECO:0000313" key="2">
    <source>
        <dbReference type="Proteomes" id="UP001164746"/>
    </source>
</evidence>
<gene>
    <name evidence="1" type="ORF">MAR_006160</name>
</gene>
<name>A0ABY7D7P3_MYAAR</name>
<reference evidence="1" key="1">
    <citation type="submission" date="2022-11" db="EMBL/GenBank/DDBJ databases">
        <title>Centuries of genome instability and evolution in soft-shell clam transmissible cancer (bioRxiv).</title>
        <authorList>
            <person name="Hart S.F.M."/>
            <person name="Yonemitsu M.A."/>
            <person name="Giersch R.M."/>
            <person name="Beal B.F."/>
            <person name="Arriagada G."/>
            <person name="Davis B.W."/>
            <person name="Ostrander E.A."/>
            <person name="Goff S.P."/>
            <person name="Metzger M.J."/>
        </authorList>
    </citation>
    <scope>NUCLEOTIDE SEQUENCE</scope>
    <source>
        <strain evidence="1">MELC-2E11</strain>
        <tissue evidence="1">Siphon/mantle</tissue>
    </source>
</reference>
<evidence type="ECO:0000313" key="1">
    <source>
        <dbReference type="EMBL" id="WAQ93689.1"/>
    </source>
</evidence>
<dbReference type="Proteomes" id="UP001164746">
    <property type="component" value="Chromosome 1"/>
</dbReference>
<organism evidence="1 2">
    <name type="scientific">Mya arenaria</name>
    <name type="common">Soft-shell clam</name>
    <dbReference type="NCBI Taxonomy" id="6604"/>
    <lineage>
        <taxon>Eukaryota</taxon>
        <taxon>Metazoa</taxon>
        <taxon>Spiralia</taxon>
        <taxon>Lophotrochozoa</taxon>
        <taxon>Mollusca</taxon>
        <taxon>Bivalvia</taxon>
        <taxon>Autobranchia</taxon>
        <taxon>Heteroconchia</taxon>
        <taxon>Euheterodonta</taxon>
        <taxon>Imparidentia</taxon>
        <taxon>Neoheterodontei</taxon>
        <taxon>Myida</taxon>
        <taxon>Myoidea</taxon>
        <taxon>Myidae</taxon>
        <taxon>Mya</taxon>
    </lineage>
</organism>
<keyword evidence="2" id="KW-1185">Reference proteome</keyword>
<protein>
    <submittedName>
        <fullName evidence="1">Uncharacterized protein</fullName>
    </submittedName>
</protein>